<dbReference type="AlphaFoldDB" id="A0ABD1UY75"/>
<organism evidence="2 3">
    <name type="scientific">Forsythia ovata</name>
    <dbReference type="NCBI Taxonomy" id="205694"/>
    <lineage>
        <taxon>Eukaryota</taxon>
        <taxon>Viridiplantae</taxon>
        <taxon>Streptophyta</taxon>
        <taxon>Embryophyta</taxon>
        <taxon>Tracheophyta</taxon>
        <taxon>Spermatophyta</taxon>
        <taxon>Magnoliopsida</taxon>
        <taxon>eudicotyledons</taxon>
        <taxon>Gunneridae</taxon>
        <taxon>Pentapetalae</taxon>
        <taxon>asterids</taxon>
        <taxon>lamiids</taxon>
        <taxon>Lamiales</taxon>
        <taxon>Oleaceae</taxon>
        <taxon>Forsythieae</taxon>
        <taxon>Forsythia</taxon>
    </lineage>
</organism>
<evidence type="ECO:0000313" key="3">
    <source>
        <dbReference type="Proteomes" id="UP001604277"/>
    </source>
</evidence>
<evidence type="ECO:0000256" key="1">
    <source>
        <dbReference type="SAM" id="MobiDB-lite"/>
    </source>
</evidence>
<feature type="region of interest" description="Disordered" evidence="1">
    <location>
        <begin position="73"/>
        <end position="111"/>
    </location>
</feature>
<reference evidence="3" key="1">
    <citation type="submission" date="2024-07" db="EMBL/GenBank/DDBJ databases">
        <title>Two chromosome-level genome assemblies of Korean endemic species Abeliophyllum distichum and Forsythia ovata (Oleaceae).</title>
        <authorList>
            <person name="Jang H."/>
        </authorList>
    </citation>
    <scope>NUCLEOTIDE SEQUENCE [LARGE SCALE GENOMIC DNA]</scope>
</reference>
<name>A0ABD1UY75_9LAMI</name>
<sequence>MAVTSPSKRCKGDSPANWLISFSIQLKCPMRKVIESQGLEDQVCTYKCPDYTPDQWNVLNIVERVGPSSLSRNFSNGTSTMDIDDRYFNDPDSDDEANNHLSSVGRSHLRS</sequence>
<comment type="caution">
    <text evidence="2">The sequence shown here is derived from an EMBL/GenBank/DDBJ whole genome shotgun (WGS) entry which is preliminary data.</text>
</comment>
<dbReference type="EMBL" id="JBFOLJ010000006">
    <property type="protein sequence ID" value="KAL2529990.1"/>
    <property type="molecule type" value="Genomic_DNA"/>
</dbReference>
<gene>
    <name evidence="2" type="ORF">Fot_22591</name>
</gene>
<keyword evidence="3" id="KW-1185">Reference proteome</keyword>
<evidence type="ECO:0000313" key="2">
    <source>
        <dbReference type="EMBL" id="KAL2529990.1"/>
    </source>
</evidence>
<accession>A0ABD1UY75</accession>
<proteinExistence type="predicted"/>
<dbReference type="Proteomes" id="UP001604277">
    <property type="component" value="Unassembled WGS sequence"/>
</dbReference>
<protein>
    <submittedName>
        <fullName evidence="2">Uncharacterized protein</fullName>
    </submittedName>
</protein>